<dbReference type="KEGG" id="mets:DK389_22785"/>
<evidence type="ECO:0000256" key="2">
    <source>
        <dbReference type="ARBA" id="ARBA00023125"/>
    </source>
</evidence>
<keyword evidence="2" id="KW-0238">DNA-binding</keyword>
<dbReference type="AlphaFoldDB" id="A0A2U8WBI1"/>
<organism evidence="6 7">
    <name type="scientific">Methylobacterium durans</name>
    <dbReference type="NCBI Taxonomy" id="2202825"/>
    <lineage>
        <taxon>Bacteria</taxon>
        <taxon>Pseudomonadati</taxon>
        <taxon>Pseudomonadota</taxon>
        <taxon>Alphaproteobacteria</taxon>
        <taxon>Hyphomicrobiales</taxon>
        <taxon>Methylobacteriaceae</taxon>
        <taxon>Methylobacterium</taxon>
    </lineage>
</organism>
<dbReference type="SUPFAM" id="SSF46785">
    <property type="entry name" value="Winged helix' DNA-binding domain"/>
    <property type="match status" value="1"/>
</dbReference>
<dbReference type="GO" id="GO:0045892">
    <property type="term" value="P:negative regulation of DNA-templated transcription"/>
    <property type="evidence" value="ECO:0007669"/>
    <property type="project" value="TreeGrafter"/>
</dbReference>
<reference evidence="7" key="1">
    <citation type="submission" date="2018-05" db="EMBL/GenBank/DDBJ databases">
        <title>Complete Genome Sequence of Methylobacterium sp. 17SD2-17.</title>
        <authorList>
            <person name="Srinivasan S."/>
        </authorList>
    </citation>
    <scope>NUCLEOTIDE SEQUENCE [LARGE SCALE GENOMIC DNA]</scope>
    <source>
        <strain evidence="7">17SD2-17</strain>
    </source>
</reference>
<evidence type="ECO:0000313" key="6">
    <source>
        <dbReference type="EMBL" id="AWN42810.1"/>
    </source>
</evidence>
<dbReference type="SMART" id="SM00346">
    <property type="entry name" value="HTH_ICLR"/>
    <property type="match status" value="1"/>
</dbReference>
<dbReference type="PROSITE" id="PS51078">
    <property type="entry name" value="ICLR_ED"/>
    <property type="match status" value="1"/>
</dbReference>
<feature type="domain" description="IclR-ED" evidence="5">
    <location>
        <begin position="64"/>
        <end position="244"/>
    </location>
</feature>
<keyword evidence="7" id="KW-1185">Reference proteome</keyword>
<dbReference type="Pfam" id="PF09339">
    <property type="entry name" value="HTH_IclR"/>
    <property type="match status" value="1"/>
</dbReference>
<dbReference type="PANTHER" id="PTHR30136">
    <property type="entry name" value="HELIX-TURN-HELIX TRANSCRIPTIONAL REGULATOR, ICLR FAMILY"/>
    <property type="match status" value="1"/>
</dbReference>
<dbReference type="InterPro" id="IPR005471">
    <property type="entry name" value="Tscrpt_reg_IclR_N"/>
</dbReference>
<sequence length="271" mass="29042">MDSTLLKGLTVLEHLAASETPRGVSDLARSLDLTKSNVHRTLQTLVSAGYARATPAGTYECTLKLFELASSVLARIDVRQVAEPFMRALAEQTQETIHLSVLDKAEVIYLHKIESPHPVRAYSSIGGRAPAYCVASGKALLAYQEEALAHLPEGLQVHTSRTISSLDLLRRELEQVRIQGFAVNRGEWREGVCGLAAIVHDAMGRPGAAIGISGPADRLNPAALRRYSDVVVDAARSLSRALGYNPITLSSHHAPRAAQGHAPSGATAEFA</sequence>
<evidence type="ECO:0000259" key="4">
    <source>
        <dbReference type="PROSITE" id="PS51077"/>
    </source>
</evidence>
<dbReference type="Gene3D" id="3.30.450.40">
    <property type="match status" value="1"/>
</dbReference>
<dbReference type="OrthoDB" id="6057486at2"/>
<dbReference type="GO" id="GO:0003700">
    <property type="term" value="F:DNA-binding transcription factor activity"/>
    <property type="evidence" value="ECO:0007669"/>
    <property type="project" value="TreeGrafter"/>
</dbReference>
<feature type="domain" description="HTH iclR-type" evidence="4">
    <location>
        <begin position="2"/>
        <end position="63"/>
    </location>
</feature>
<keyword evidence="1" id="KW-0805">Transcription regulation</keyword>
<dbReference type="EMBL" id="CP029550">
    <property type="protein sequence ID" value="AWN42810.1"/>
    <property type="molecule type" value="Genomic_DNA"/>
</dbReference>
<dbReference type="GO" id="GO:0003677">
    <property type="term" value="F:DNA binding"/>
    <property type="evidence" value="ECO:0007669"/>
    <property type="project" value="UniProtKB-KW"/>
</dbReference>
<dbReference type="PROSITE" id="PS51077">
    <property type="entry name" value="HTH_ICLR"/>
    <property type="match status" value="1"/>
</dbReference>
<evidence type="ECO:0000256" key="3">
    <source>
        <dbReference type="ARBA" id="ARBA00023163"/>
    </source>
</evidence>
<dbReference type="InterPro" id="IPR036388">
    <property type="entry name" value="WH-like_DNA-bd_sf"/>
</dbReference>
<evidence type="ECO:0000313" key="7">
    <source>
        <dbReference type="Proteomes" id="UP000245926"/>
    </source>
</evidence>
<proteinExistence type="predicted"/>
<dbReference type="InterPro" id="IPR050707">
    <property type="entry name" value="HTH_MetabolicPath_Reg"/>
</dbReference>
<protein>
    <submittedName>
        <fullName evidence="6">IclR family transcriptional regulator</fullName>
    </submittedName>
</protein>
<name>A0A2U8WBI1_9HYPH</name>
<dbReference type="Pfam" id="PF01614">
    <property type="entry name" value="IclR_C"/>
    <property type="match status" value="1"/>
</dbReference>
<evidence type="ECO:0000256" key="1">
    <source>
        <dbReference type="ARBA" id="ARBA00023015"/>
    </source>
</evidence>
<gene>
    <name evidence="6" type="ORF">DK389_22785</name>
</gene>
<accession>A0A2U8WBI1</accession>
<evidence type="ECO:0000259" key="5">
    <source>
        <dbReference type="PROSITE" id="PS51078"/>
    </source>
</evidence>
<dbReference type="RefSeq" id="WP_109893022.1">
    <property type="nucleotide sequence ID" value="NZ_CP029550.1"/>
</dbReference>
<dbReference type="SUPFAM" id="SSF55781">
    <property type="entry name" value="GAF domain-like"/>
    <property type="match status" value="1"/>
</dbReference>
<dbReference type="InterPro" id="IPR036390">
    <property type="entry name" value="WH_DNA-bd_sf"/>
</dbReference>
<dbReference type="InterPro" id="IPR014757">
    <property type="entry name" value="Tscrpt_reg_IclR_C"/>
</dbReference>
<dbReference type="Gene3D" id="1.10.10.10">
    <property type="entry name" value="Winged helix-like DNA-binding domain superfamily/Winged helix DNA-binding domain"/>
    <property type="match status" value="1"/>
</dbReference>
<dbReference type="InterPro" id="IPR029016">
    <property type="entry name" value="GAF-like_dom_sf"/>
</dbReference>
<keyword evidence="3" id="KW-0804">Transcription</keyword>
<dbReference type="PANTHER" id="PTHR30136:SF24">
    <property type="entry name" value="HTH-TYPE TRANSCRIPTIONAL REPRESSOR ALLR"/>
    <property type="match status" value="1"/>
</dbReference>
<dbReference type="Proteomes" id="UP000245926">
    <property type="component" value="Chromosome"/>
</dbReference>